<proteinExistence type="predicted"/>
<keyword evidence="2" id="KW-0614">Plasmid</keyword>
<sequence>MQQRRKLSLRLGAKSAEAPEQADLFETPGTESTTPPVDPRKDPALVDDDEIPW</sequence>
<gene>
    <name evidence="2" type="ORF">H5V43_21480</name>
</gene>
<accession>A0A7M2GNZ6</accession>
<dbReference type="KEGG" id="sbar:H5V43_21480"/>
<reference evidence="3" key="1">
    <citation type="submission" date="2020-08" db="EMBL/GenBank/DDBJ databases">
        <title>Complete genome sequence of Sphingobium barthaii strain KK22, a high-molecular-weight polycyclic aromatic hydrocarbon-degrading soil bacterium.</title>
        <authorList>
            <person name="Mori J.F."/>
            <person name="Kanaly R.A."/>
        </authorList>
    </citation>
    <scope>NUCLEOTIDE SEQUENCE [LARGE SCALE GENOMIC DNA]</scope>
    <source>
        <strain evidence="3">KK22</strain>
        <plasmid evidence="3">p1</plasmid>
    </source>
</reference>
<evidence type="ECO:0000313" key="2">
    <source>
        <dbReference type="EMBL" id="QOT74460.1"/>
    </source>
</evidence>
<dbReference type="RefSeq" id="WP_157846831.1">
    <property type="nucleotide sequence ID" value="NZ_BATN01000007.1"/>
</dbReference>
<feature type="region of interest" description="Disordered" evidence="1">
    <location>
        <begin position="1"/>
        <end position="53"/>
    </location>
</feature>
<dbReference type="AlphaFoldDB" id="A0A7M2GNZ6"/>
<evidence type="ECO:0000256" key="1">
    <source>
        <dbReference type="SAM" id="MobiDB-lite"/>
    </source>
</evidence>
<evidence type="ECO:0000313" key="3">
    <source>
        <dbReference type="Proteomes" id="UP000593663"/>
    </source>
</evidence>
<dbReference type="EMBL" id="CP060037">
    <property type="protein sequence ID" value="QOT74460.1"/>
    <property type="molecule type" value="Genomic_DNA"/>
</dbReference>
<organism evidence="2 3">
    <name type="scientific">Sphingobium fuliginis (strain ATCC 27551)</name>
    <dbReference type="NCBI Taxonomy" id="336203"/>
    <lineage>
        <taxon>Bacteria</taxon>
        <taxon>Pseudomonadati</taxon>
        <taxon>Pseudomonadota</taxon>
        <taxon>Alphaproteobacteria</taxon>
        <taxon>Sphingomonadales</taxon>
        <taxon>Sphingomonadaceae</taxon>
        <taxon>Sphingobium</taxon>
    </lineage>
</organism>
<protein>
    <submittedName>
        <fullName evidence="2">Uncharacterized protein</fullName>
    </submittedName>
</protein>
<dbReference type="Proteomes" id="UP000593663">
    <property type="component" value="Plasmid p1"/>
</dbReference>
<name>A0A7M2GNZ6_SPHSA</name>
<geneLocation type="plasmid" evidence="2 3">
    <name>p1</name>
</geneLocation>